<dbReference type="KEGG" id="acom:CEW83_14185"/>
<dbReference type="AlphaFoldDB" id="A0A2U8GRM9"/>
<accession>A0A2U8GRM9</accession>
<keyword evidence="2" id="KW-1185">Reference proteome</keyword>
<sequence>MSNVVILHIHGVPIHLRPLPSGDMAVWHPCNDPIRAIVEPICRNRGRWEGQYQNWIVFHQFRAIVSDELRAEVDHG</sequence>
<evidence type="ECO:0000313" key="1">
    <source>
        <dbReference type="EMBL" id="AWI76221.1"/>
    </source>
</evidence>
<proteinExistence type="predicted"/>
<gene>
    <name evidence="1" type="ORF">CEW83_14185</name>
</gene>
<protein>
    <submittedName>
        <fullName evidence="1">Uncharacterized protein</fullName>
    </submittedName>
</protein>
<reference evidence="1 2" key="1">
    <citation type="submission" date="2017-06" db="EMBL/GenBank/DDBJ databases">
        <title>Azoarcus.</title>
        <authorList>
            <person name="Woo J.-H."/>
            <person name="Kim H.-S."/>
        </authorList>
    </citation>
    <scope>NUCLEOTIDE SEQUENCE [LARGE SCALE GENOMIC DNA]</scope>
    <source>
        <strain evidence="1 2">TSPY31</strain>
    </source>
</reference>
<dbReference type="EMBL" id="CP022187">
    <property type="protein sequence ID" value="AWI76221.1"/>
    <property type="molecule type" value="Genomic_DNA"/>
</dbReference>
<name>A0A2U8GRM9_9RHOO</name>
<evidence type="ECO:0000313" key="2">
    <source>
        <dbReference type="Proteomes" id="UP000244930"/>
    </source>
</evidence>
<organism evidence="1 2">
    <name type="scientific">Parazoarcus communis</name>
    <dbReference type="NCBI Taxonomy" id="41977"/>
    <lineage>
        <taxon>Bacteria</taxon>
        <taxon>Pseudomonadati</taxon>
        <taxon>Pseudomonadota</taxon>
        <taxon>Betaproteobacteria</taxon>
        <taxon>Rhodocyclales</taxon>
        <taxon>Zoogloeaceae</taxon>
        <taxon>Parazoarcus</taxon>
    </lineage>
</organism>
<dbReference type="Proteomes" id="UP000244930">
    <property type="component" value="Chromosome"/>
</dbReference>